<dbReference type="EMBL" id="UGOW01000001">
    <property type="protein sequence ID" value="STY16588.1"/>
    <property type="molecule type" value="Genomic_DNA"/>
</dbReference>
<dbReference type="RefSeq" id="WP_058472390.1">
    <property type="nucleotide sequence ID" value="NZ_CAAAIL010000006.1"/>
</dbReference>
<dbReference type="AlphaFoldDB" id="Q49JC4"/>
<evidence type="ECO:0000313" key="5">
    <source>
        <dbReference type="Proteomes" id="UP000054639"/>
    </source>
</evidence>
<reference evidence="4 6" key="3">
    <citation type="submission" date="2018-06" db="EMBL/GenBank/DDBJ databases">
        <authorList>
            <consortium name="Pathogen Informatics"/>
            <person name="Doyle S."/>
        </authorList>
    </citation>
    <scope>NUCLEOTIDE SEQUENCE [LARGE SCALE GENOMIC DNA]</scope>
    <source>
        <strain evidence="4 6">NCTC12376</strain>
    </source>
</reference>
<name>Q49JC4_9GAMM</name>
<feature type="region of interest" description="Disordered" evidence="1">
    <location>
        <begin position="87"/>
        <end position="108"/>
    </location>
</feature>
<feature type="compositionally biased region" description="Polar residues" evidence="1">
    <location>
        <begin position="98"/>
        <end position="108"/>
    </location>
</feature>
<dbReference type="PATRIC" id="fig|45072.5.peg.139"/>
<protein>
    <submittedName>
        <fullName evidence="2">Uncharacterized protein</fullName>
    </submittedName>
</protein>
<keyword evidence="5" id="KW-1185">Reference proteome</keyword>
<accession>Q49JC4</accession>
<proteinExistence type="predicted"/>
<evidence type="ECO:0000313" key="4">
    <source>
        <dbReference type="EMBL" id="STY16588.1"/>
    </source>
</evidence>
<dbReference type="EMBL" id="LNYR01000001">
    <property type="protein sequence ID" value="KTD55414.1"/>
    <property type="molecule type" value="Genomic_DNA"/>
</dbReference>
<gene>
    <name evidence="3" type="ORF">Lqua_0131</name>
    <name evidence="4" type="ORF">NCTC12376_00379</name>
</gene>
<evidence type="ECO:0000313" key="2">
    <source>
        <dbReference type="EMBL" id="AAX56152.1"/>
    </source>
</evidence>
<dbReference type="STRING" id="45072.Lqua_0131"/>
<evidence type="ECO:0000313" key="3">
    <source>
        <dbReference type="EMBL" id="KTD55414.1"/>
    </source>
</evidence>
<dbReference type="OrthoDB" id="5653614at2"/>
<dbReference type="EMBL" id="AY860645">
    <property type="protein sequence ID" value="AAX56152.1"/>
    <property type="molecule type" value="Genomic_DNA"/>
</dbReference>
<organism evidence="2">
    <name type="scientific">Legionella quateirensis</name>
    <dbReference type="NCBI Taxonomy" id="45072"/>
    <lineage>
        <taxon>Bacteria</taxon>
        <taxon>Pseudomonadati</taxon>
        <taxon>Pseudomonadota</taxon>
        <taxon>Gammaproteobacteria</taxon>
        <taxon>Legionellales</taxon>
        <taxon>Legionellaceae</taxon>
        <taxon>Legionella</taxon>
    </lineage>
</organism>
<sequence>MSNASDGNLKYGDNRYGFHISTSSEKAGVPSEFVHQEVLARVKGLHQKTDRALSLRPDDPDYQFTVKLLENCATGVQNALDNKIVNQSESADYDQDENLSTSYTSPGL</sequence>
<reference evidence="3 5" key="2">
    <citation type="submission" date="2015-11" db="EMBL/GenBank/DDBJ databases">
        <title>Genomic analysis of 38 Legionella species identifies large and diverse effector repertoires.</title>
        <authorList>
            <person name="Burstein D."/>
            <person name="Amaro F."/>
            <person name="Zusman T."/>
            <person name="Lifshitz Z."/>
            <person name="Cohen O."/>
            <person name="Gilbert J.A."/>
            <person name="Pupko T."/>
            <person name="Shuman H.A."/>
            <person name="Segal G."/>
        </authorList>
    </citation>
    <scope>NUCLEOTIDE SEQUENCE [LARGE SCALE GENOMIC DNA]</scope>
    <source>
        <strain evidence="3 5">ATCC 49507</strain>
    </source>
</reference>
<evidence type="ECO:0000313" key="6">
    <source>
        <dbReference type="Proteomes" id="UP000254230"/>
    </source>
</evidence>
<dbReference type="Proteomes" id="UP000054639">
    <property type="component" value="Unassembled WGS sequence"/>
</dbReference>
<evidence type="ECO:0000256" key="1">
    <source>
        <dbReference type="SAM" id="MobiDB-lite"/>
    </source>
</evidence>
<dbReference type="Proteomes" id="UP000254230">
    <property type="component" value="Unassembled WGS sequence"/>
</dbReference>
<reference evidence="2" key="1">
    <citation type="journal article" date="2005" name="Proc. Natl. Acad. Sci. U.S.A.">
        <title>Coevolution between nonhomologous but functionally similar proteins and their conserved partners in the Legionella pathogenesis system.</title>
        <authorList>
            <person name="Feldman M."/>
            <person name="Zusman T."/>
            <person name="Hagag S."/>
            <person name="Segal G."/>
        </authorList>
    </citation>
    <scope>NUCLEOTIDE SEQUENCE</scope>
</reference>